<gene>
    <name evidence="1" type="ORF">SAMEA3545359_02218</name>
</gene>
<dbReference type="SUPFAM" id="SSF48371">
    <property type="entry name" value="ARM repeat"/>
    <property type="match status" value="1"/>
</dbReference>
<accession>A0A1C6JHX2</accession>
<dbReference type="Gene3D" id="1.25.10.90">
    <property type="match status" value="1"/>
</dbReference>
<dbReference type="PANTHER" id="PTHR34070">
    <property type="entry name" value="ARMADILLO-TYPE FOLD"/>
    <property type="match status" value="1"/>
</dbReference>
<dbReference type="CDD" id="cd06561">
    <property type="entry name" value="AlkD_like"/>
    <property type="match status" value="1"/>
</dbReference>
<dbReference type="AlphaFoldDB" id="A0A1C6JHX2"/>
<dbReference type="InterPro" id="IPR016024">
    <property type="entry name" value="ARM-type_fold"/>
</dbReference>
<dbReference type="EMBL" id="FMHG01000001">
    <property type="protein sequence ID" value="SCJ81706.1"/>
    <property type="molecule type" value="Genomic_DNA"/>
</dbReference>
<proteinExistence type="predicted"/>
<evidence type="ECO:0000313" key="1">
    <source>
        <dbReference type="EMBL" id="SCJ81706.1"/>
    </source>
</evidence>
<name>A0A1C6JHX2_9FIRM</name>
<dbReference type="InterPro" id="IPR014825">
    <property type="entry name" value="DNA_alkylation"/>
</dbReference>
<reference evidence="1" key="1">
    <citation type="submission" date="2015-09" db="EMBL/GenBank/DDBJ databases">
        <authorList>
            <consortium name="Pathogen Informatics"/>
        </authorList>
    </citation>
    <scope>NUCLEOTIDE SEQUENCE</scope>
    <source>
        <strain evidence="1">2789STDY5834896</strain>
    </source>
</reference>
<dbReference type="PANTHER" id="PTHR34070:SF1">
    <property type="entry name" value="DNA ALKYLATION REPAIR PROTEIN"/>
    <property type="match status" value="1"/>
</dbReference>
<dbReference type="Pfam" id="PF08713">
    <property type="entry name" value="DNA_alkylation"/>
    <property type="match status" value="1"/>
</dbReference>
<sequence length="245" mass="28051">MSDMPLPTRWDREHYQQLIHWLQGQADDGYRQFHQKILADADTPLLGVRAPVLQAAARQIAAGDWRGFVDCSADGTQEETVLCGLVLGRATAKELDDIARQYIEAYIPRIHNWAQCDSFCSHCKGLKKDLDYTLSLCARLADQPDPWQVRVAVVLCMTYLLADSHRSRALALCAQIHREHYYVQMALAWFYATAYLYDPDYVVELLQGGALDDLTHQKTISKLCDSFRVSSDDKQMLRTLRRKKK</sequence>
<organism evidence="1">
    <name type="scientific">uncultured Anaerotruncus sp</name>
    <dbReference type="NCBI Taxonomy" id="905011"/>
    <lineage>
        <taxon>Bacteria</taxon>
        <taxon>Bacillati</taxon>
        <taxon>Bacillota</taxon>
        <taxon>Clostridia</taxon>
        <taxon>Eubacteriales</taxon>
        <taxon>Oscillospiraceae</taxon>
        <taxon>Anaerotruncus</taxon>
        <taxon>environmental samples</taxon>
    </lineage>
</organism>
<protein>
    <submittedName>
        <fullName evidence="1">DNA alkylation repair enzyme</fullName>
    </submittedName>
</protein>